<organism evidence="1 2">
    <name type="scientific">Cricetibacter osteomyelitidis</name>
    <dbReference type="NCBI Taxonomy" id="1521931"/>
    <lineage>
        <taxon>Bacteria</taxon>
        <taxon>Pseudomonadati</taxon>
        <taxon>Pseudomonadota</taxon>
        <taxon>Gammaproteobacteria</taxon>
        <taxon>Pasteurellales</taxon>
        <taxon>Pasteurellaceae</taxon>
        <taxon>Cricetibacter</taxon>
    </lineage>
</organism>
<proteinExistence type="predicted"/>
<sequence length="118" mass="13876">MRKILLFINLPIIFFTLLYGIFSGNLAKNIYLEQEGYRVISLIYNNFNNVEIIKNFKGFEIEIKFISSNELFKILLKDKGYKHVKSNLFCKNKDAITVSRFNDEILLKFSHNSLLCNN</sequence>
<accession>A0A4R2SSC9</accession>
<keyword evidence="2" id="KW-1185">Reference proteome</keyword>
<name>A0A4R2SSC9_9PAST</name>
<gene>
    <name evidence="1" type="ORF">EDC44_12828</name>
</gene>
<evidence type="ECO:0000313" key="1">
    <source>
        <dbReference type="EMBL" id="TCP92075.1"/>
    </source>
</evidence>
<dbReference type="OrthoDB" id="9948061at2"/>
<evidence type="ECO:0000313" key="2">
    <source>
        <dbReference type="Proteomes" id="UP000295763"/>
    </source>
</evidence>
<dbReference type="EMBL" id="SLYB01000028">
    <property type="protein sequence ID" value="TCP92075.1"/>
    <property type="molecule type" value="Genomic_DNA"/>
</dbReference>
<comment type="caution">
    <text evidence="1">The sequence shown here is derived from an EMBL/GenBank/DDBJ whole genome shotgun (WGS) entry which is preliminary data.</text>
</comment>
<protein>
    <submittedName>
        <fullName evidence="1">Uncharacterized protein</fullName>
    </submittedName>
</protein>
<reference evidence="1 2" key="1">
    <citation type="submission" date="2019-03" db="EMBL/GenBank/DDBJ databases">
        <title>Genomic Encyclopedia of Type Strains, Phase IV (KMG-IV): sequencing the most valuable type-strain genomes for metagenomic binning, comparative biology and taxonomic classification.</title>
        <authorList>
            <person name="Goeker M."/>
        </authorList>
    </citation>
    <scope>NUCLEOTIDE SEQUENCE [LARGE SCALE GENOMIC DNA]</scope>
    <source>
        <strain evidence="1 2">DSM 28404</strain>
    </source>
</reference>
<dbReference type="RefSeq" id="WP_131978641.1">
    <property type="nucleotide sequence ID" value="NZ_SLYB01000028.1"/>
</dbReference>
<dbReference type="Proteomes" id="UP000295763">
    <property type="component" value="Unassembled WGS sequence"/>
</dbReference>
<dbReference type="AlphaFoldDB" id="A0A4R2SSC9"/>